<proteinExistence type="predicted"/>
<dbReference type="Proteomes" id="UP000585638">
    <property type="component" value="Unassembled WGS sequence"/>
</dbReference>
<dbReference type="EMBL" id="JACHIR010000001">
    <property type="protein sequence ID" value="MBB5896555.1"/>
    <property type="molecule type" value="Genomic_DNA"/>
</dbReference>
<name>A0A7W9NL05_9PSEU</name>
<evidence type="ECO:0000313" key="1">
    <source>
        <dbReference type="EMBL" id="MBB5896555.1"/>
    </source>
</evidence>
<protein>
    <submittedName>
        <fullName evidence="1">Uncharacterized protein</fullName>
    </submittedName>
</protein>
<dbReference type="AlphaFoldDB" id="A0A7W9NL05"/>
<reference evidence="1 2" key="1">
    <citation type="submission" date="2020-08" db="EMBL/GenBank/DDBJ databases">
        <title>Sequencing the genomes of 1000 actinobacteria strains.</title>
        <authorList>
            <person name="Klenk H.-P."/>
        </authorList>
    </citation>
    <scope>NUCLEOTIDE SEQUENCE [LARGE SCALE GENOMIC DNA]</scope>
    <source>
        <strain evidence="1 2">DSM 43851</strain>
    </source>
</reference>
<keyword evidence="2" id="KW-1185">Reference proteome</keyword>
<dbReference type="RefSeq" id="WP_184868192.1">
    <property type="nucleotide sequence ID" value="NZ_BAAAWY010000016.1"/>
</dbReference>
<gene>
    <name evidence="1" type="ORF">BJ998_007751</name>
</gene>
<organism evidence="1 2">
    <name type="scientific">Kutzneria kofuensis</name>
    <dbReference type="NCBI Taxonomy" id="103725"/>
    <lineage>
        <taxon>Bacteria</taxon>
        <taxon>Bacillati</taxon>
        <taxon>Actinomycetota</taxon>
        <taxon>Actinomycetes</taxon>
        <taxon>Pseudonocardiales</taxon>
        <taxon>Pseudonocardiaceae</taxon>
        <taxon>Kutzneria</taxon>
    </lineage>
</organism>
<accession>A0A7W9NL05</accession>
<sequence length="49" mass="5844">MRRCEPLAHRCGRIAPRLSQRSSHLRYDRALLDDEDRARLVRIARLQES</sequence>
<evidence type="ECO:0000313" key="2">
    <source>
        <dbReference type="Proteomes" id="UP000585638"/>
    </source>
</evidence>
<comment type="caution">
    <text evidence="1">The sequence shown here is derived from an EMBL/GenBank/DDBJ whole genome shotgun (WGS) entry which is preliminary data.</text>
</comment>